<gene>
    <name evidence="4" type="ORF">BST96_15070</name>
</gene>
<dbReference type="SUPFAM" id="SSF52172">
    <property type="entry name" value="CheY-like"/>
    <property type="match status" value="1"/>
</dbReference>
<accession>A0A1X9NIJ2</accession>
<feature type="modified residue" description="4-aspartylphosphate" evidence="2">
    <location>
        <position position="57"/>
    </location>
</feature>
<evidence type="ECO:0000256" key="2">
    <source>
        <dbReference type="PROSITE-ProRule" id="PRU00169"/>
    </source>
</evidence>
<keyword evidence="1 2" id="KW-0597">Phosphoprotein</keyword>
<dbReference type="Proteomes" id="UP000193450">
    <property type="component" value="Chromosome"/>
</dbReference>
<dbReference type="AlphaFoldDB" id="A0A1X9NIJ2"/>
<evidence type="ECO:0000313" key="5">
    <source>
        <dbReference type="Proteomes" id="UP000193450"/>
    </source>
</evidence>
<dbReference type="PANTHER" id="PTHR44591">
    <property type="entry name" value="STRESS RESPONSE REGULATOR PROTEIN 1"/>
    <property type="match status" value="1"/>
</dbReference>
<dbReference type="PROSITE" id="PS50110">
    <property type="entry name" value="RESPONSE_REGULATORY"/>
    <property type="match status" value="1"/>
</dbReference>
<dbReference type="GO" id="GO:0000160">
    <property type="term" value="P:phosphorelay signal transduction system"/>
    <property type="evidence" value="ECO:0007669"/>
    <property type="project" value="InterPro"/>
</dbReference>
<dbReference type="Gene3D" id="3.40.50.2300">
    <property type="match status" value="1"/>
</dbReference>
<feature type="domain" description="Response regulatory" evidence="3">
    <location>
        <begin position="8"/>
        <end position="124"/>
    </location>
</feature>
<dbReference type="InterPro" id="IPR011006">
    <property type="entry name" value="CheY-like_superfamily"/>
</dbReference>
<dbReference type="CDD" id="cd00156">
    <property type="entry name" value="REC"/>
    <property type="match status" value="1"/>
</dbReference>
<reference evidence="4 5" key="1">
    <citation type="submission" date="2016-11" db="EMBL/GenBank/DDBJ databases">
        <title>Trade-off between light-utilization and light-protection in marine flavobacteria.</title>
        <authorList>
            <person name="Kumagai Y."/>
        </authorList>
    </citation>
    <scope>NUCLEOTIDE SEQUENCE [LARGE SCALE GENOMIC DNA]</scope>
    <source>
        <strain evidence="4 5">NBRC 107125</strain>
    </source>
</reference>
<dbReference type="Pfam" id="PF00072">
    <property type="entry name" value="Response_reg"/>
    <property type="match status" value="1"/>
</dbReference>
<evidence type="ECO:0000256" key="1">
    <source>
        <dbReference type="ARBA" id="ARBA00022553"/>
    </source>
</evidence>
<protein>
    <recommendedName>
        <fullName evidence="3">Response regulatory domain-containing protein</fullName>
    </recommendedName>
</protein>
<organism evidence="4 5">
    <name type="scientific">Oceanicoccus sagamiensis</name>
    <dbReference type="NCBI Taxonomy" id="716816"/>
    <lineage>
        <taxon>Bacteria</taxon>
        <taxon>Pseudomonadati</taxon>
        <taxon>Pseudomonadota</taxon>
        <taxon>Gammaproteobacteria</taxon>
        <taxon>Cellvibrionales</taxon>
        <taxon>Spongiibacteraceae</taxon>
        <taxon>Oceanicoccus</taxon>
    </lineage>
</organism>
<dbReference type="InterPro" id="IPR050595">
    <property type="entry name" value="Bact_response_regulator"/>
</dbReference>
<dbReference type="PANTHER" id="PTHR44591:SF20">
    <property type="entry name" value="PROTEIN PILH"/>
    <property type="match status" value="1"/>
</dbReference>
<evidence type="ECO:0000259" key="3">
    <source>
        <dbReference type="PROSITE" id="PS50110"/>
    </source>
</evidence>
<keyword evidence="5" id="KW-1185">Reference proteome</keyword>
<evidence type="ECO:0000313" key="4">
    <source>
        <dbReference type="EMBL" id="ARN75319.1"/>
    </source>
</evidence>
<dbReference type="STRING" id="716816.BST96_15070"/>
<dbReference type="SMART" id="SM00448">
    <property type="entry name" value="REC"/>
    <property type="match status" value="1"/>
</dbReference>
<dbReference type="OrthoDB" id="236568at2"/>
<dbReference type="InterPro" id="IPR001789">
    <property type="entry name" value="Sig_transdc_resp-reg_receiver"/>
</dbReference>
<dbReference type="EMBL" id="CP019343">
    <property type="protein sequence ID" value="ARN75319.1"/>
    <property type="molecule type" value="Genomic_DNA"/>
</dbReference>
<sequence length="367" mass="39804">MDALIVQLALIVDDSKTARLLLRKMLGRQDIPVAMVESGEEALEYLKDNTPDVIFMDHMMPGMDGFAAVKAIKADPDKSAIPIVMHTTKQGDIYLGQARALGAVDILTKPASDQDLSAVLDRITAQVEQPAPLAAEPVMTLAADPVESQMSNGLAAVEANGVSPAPSFYGTARQWLVAAIWLAPTLWLLTLYWSDQAEIKQLQRQQGQAFAAIEVLINRQQTYDYGEVPLGGARLALLKGLLPLLENTGFKGAIRLEGHIGDFCLSQIPLADGTEVMMLPSPELPLTACDVIGVSSAEAMRLSVEQSSEFARLRQRYESRSIRIEVAAYGANSPQQSYPVDLEAVTTGDWNAVALDNNRVNYLLIAD</sequence>
<name>A0A1X9NIJ2_9GAMM</name>
<proteinExistence type="predicted"/>
<dbReference type="KEGG" id="osg:BST96_15070"/>